<protein>
    <submittedName>
        <fullName evidence="2">Uncharacterized protein</fullName>
    </submittedName>
</protein>
<dbReference type="Proteomes" id="UP000807025">
    <property type="component" value="Unassembled WGS sequence"/>
</dbReference>
<keyword evidence="3" id="KW-1185">Reference proteome</keyword>
<name>A0A9P5ZMV1_PLEER</name>
<dbReference type="EMBL" id="MU154636">
    <property type="protein sequence ID" value="KAF9490684.1"/>
    <property type="molecule type" value="Genomic_DNA"/>
</dbReference>
<evidence type="ECO:0000313" key="3">
    <source>
        <dbReference type="Proteomes" id="UP000807025"/>
    </source>
</evidence>
<reference evidence="2" key="1">
    <citation type="submission" date="2020-11" db="EMBL/GenBank/DDBJ databases">
        <authorList>
            <consortium name="DOE Joint Genome Institute"/>
            <person name="Ahrendt S."/>
            <person name="Riley R."/>
            <person name="Andreopoulos W."/>
            <person name="Labutti K."/>
            <person name="Pangilinan J."/>
            <person name="Ruiz-Duenas F.J."/>
            <person name="Barrasa J.M."/>
            <person name="Sanchez-Garcia M."/>
            <person name="Camarero S."/>
            <person name="Miyauchi S."/>
            <person name="Serrano A."/>
            <person name="Linde D."/>
            <person name="Babiker R."/>
            <person name="Drula E."/>
            <person name="Ayuso-Fernandez I."/>
            <person name="Pacheco R."/>
            <person name="Padilla G."/>
            <person name="Ferreira P."/>
            <person name="Barriuso J."/>
            <person name="Kellner H."/>
            <person name="Castanera R."/>
            <person name="Alfaro M."/>
            <person name="Ramirez L."/>
            <person name="Pisabarro A.G."/>
            <person name="Kuo A."/>
            <person name="Tritt A."/>
            <person name="Lipzen A."/>
            <person name="He G."/>
            <person name="Yan M."/>
            <person name="Ng V."/>
            <person name="Cullen D."/>
            <person name="Martin F."/>
            <person name="Rosso M.-N."/>
            <person name="Henrissat B."/>
            <person name="Hibbett D."/>
            <person name="Martinez A.T."/>
            <person name="Grigoriev I.V."/>
        </authorList>
    </citation>
    <scope>NUCLEOTIDE SEQUENCE</scope>
    <source>
        <strain evidence="2">ATCC 90797</strain>
    </source>
</reference>
<feature type="region of interest" description="Disordered" evidence="1">
    <location>
        <begin position="1"/>
        <end position="24"/>
    </location>
</feature>
<dbReference type="AlphaFoldDB" id="A0A9P5ZMV1"/>
<comment type="caution">
    <text evidence="2">The sequence shown here is derived from an EMBL/GenBank/DDBJ whole genome shotgun (WGS) entry which is preliminary data.</text>
</comment>
<feature type="compositionally biased region" description="Low complexity" evidence="1">
    <location>
        <begin position="7"/>
        <end position="24"/>
    </location>
</feature>
<accession>A0A9P5ZMV1</accession>
<evidence type="ECO:0000313" key="2">
    <source>
        <dbReference type="EMBL" id="KAF9490684.1"/>
    </source>
</evidence>
<organism evidence="2 3">
    <name type="scientific">Pleurotus eryngii</name>
    <name type="common">Boletus of the steppes</name>
    <dbReference type="NCBI Taxonomy" id="5323"/>
    <lineage>
        <taxon>Eukaryota</taxon>
        <taxon>Fungi</taxon>
        <taxon>Dikarya</taxon>
        <taxon>Basidiomycota</taxon>
        <taxon>Agaricomycotina</taxon>
        <taxon>Agaricomycetes</taxon>
        <taxon>Agaricomycetidae</taxon>
        <taxon>Agaricales</taxon>
        <taxon>Pleurotineae</taxon>
        <taxon>Pleurotaceae</taxon>
        <taxon>Pleurotus</taxon>
    </lineage>
</organism>
<sequence length="371" mass="40715">MAGNTPGGTARKASSSTTSGSAKRTVSGVLMTNAATKTMQDAKDLLIDTDYCNSDEAFDAGGIARIVRRLVNVVKTKGLQDAVKAVADVIEGVARQRMARDITELVKEEMREMMEGMQGMVKRVEEMGTKTMEAVSETQAKSYAAAAGERNTPARVTAILNRQDMRSRQIVIQRTAGVSSEDYDLSKLSESELLEKAKIALDGVKGMKECPSDIKFLGARRLRGGDVTLLMGSAESRLWLSQTLATEAFMAGFHCMSKVRTPMLTVVAEYVATRFAPGDQGSLRLIEQSAGLQEKSIKSASWIKPEERRSASQQYAHMKMKFTDRQQVNKAIWDGIFIEGKFITVRKDIQEPVICYKCHSVGDGHYANNCT</sequence>
<gene>
    <name evidence="2" type="ORF">BDN71DRAFT_1511091</name>
</gene>
<dbReference type="OrthoDB" id="4230923at2759"/>
<proteinExistence type="predicted"/>
<evidence type="ECO:0000256" key="1">
    <source>
        <dbReference type="SAM" id="MobiDB-lite"/>
    </source>
</evidence>